<keyword evidence="8" id="KW-1185">Reference proteome</keyword>
<dbReference type="CDD" id="cd11041">
    <property type="entry name" value="CYP503A1-like"/>
    <property type="match status" value="1"/>
</dbReference>
<evidence type="ECO:0000256" key="3">
    <source>
        <dbReference type="ARBA" id="ARBA00022723"/>
    </source>
</evidence>
<sequence>MDAAIFSIVAAISGWYLLRWMRSNPIPNSPVQRVEFDDGDNSRLRYARESEKLIAKGYRDYLRKGQAFSMRNVVDDRRPLVVLPRKYLDEVKNASQDELSFPRFMEDLSILRHVGGPLITDELCHATRTDLNRALPHLIQQLYEDCLTGCKEFIPECPEWTSIMPYPLLLQIFNRIGQRVLVGPELGRNPEWLDLTQNYTTSLLQGTNTVRAKYTPSLRWLAKYLERDVKMVYKQRQRAAALLEPVLQSRLAARAEKQQQTDHHDDAIEWLIDDYHRKGMQVTAQEIAQDQLGLTLAAIHNTAATVLSTLYDLIDHPASLDDIRTEVRQAMGQHGGGFDRAALQSLRHLDSFMTESLRMHSMPQVTVQRLALVPKTFHDGFHIPAGTQVMFANRQLNHDLDLYPDPERFDAKRFYDRDGNNKHHFATVSDDFINFGSGFHACPGRFFAQDVIKLLLASLLIRYDFKYLEKGQKRPADMTDNLVVYPDVTVPILIKELSL</sequence>
<dbReference type="SUPFAM" id="SSF48264">
    <property type="entry name" value="Cytochrome P450"/>
    <property type="match status" value="1"/>
</dbReference>
<reference evidence="7 8" key="1">
    <citation type="submission" date="2023-01" db="EMBL/GenBank/DDBJ databases">
        <title>Analysis of 21 Apiospora genomes using comparative genomics revels a genus with tremendous synthesis potential of carbohydrate active enzymes and secondary metabolites.</title>
        <authorList>
            <person name="Sorensen T."/>
        </authorList>
    </citation>
    <scope>NUCLEOTIDE SEQUENCE [LARGE SCALE GENOMIC DNA]</scope>
    <source>
        <strain evidence="7 8">CBS 20057</strain>
    </source>
</reference>
<dbReference type="PANTHER" id="PTHR46206:SF7">
    <property type="entry name" value="P450, PUTATIVE (EUROFUNG)-RELATED"/>
    <property type="match status" value="1"/>
</dbReference>
<keyword evidence="3" id="KW-0479">Metal-binding</keyword>
<keyword evidence="6" id="KW-0503">Monooxygenase</keyword>
<organism evidence="7 8">
    <name type="scientific">Apiospora marii</name>
    <dbReference type="NCBI Taxonomy" id="335849"/>
    <lineage>
        <taxon>Eukaryota</taxon>
        <taxon>Fungi</taxon>
        <taxon>Dikarya</taxon>
        <taxon>Ascomycota</taxon>
        <taxon>Pezizomycotina</taxon>
        <taxon>Sordariomycetes</taxon>
        <taxon>Xylariomycetidae</taxon>
        <taxon>Amphisphaeriales</taxon>
        <taxon>Apiosporaceae</taxon>
        <taxon>Apiospora</taxon>
    </lineage>
</organism>
<evidence type="ECO:0000256" key="1">
    <source>
        <dbReference type="ARBA" id="ARBA00001971"/>
    </source>
</evidence>
<protein>
    <submittedName>
        <fullName evidence="7">Cytochrome P450</fullName>
    </submittedName>
</protein>
<comment type="similarity">
    <text evidence="2">Belongs to the cytochrome P450 family.</text>
</comment>
<evidence type="ECO:0000313" key="7">
    <source>
        <dbReference type="EMBL" id="KAK8033807.1"/>
    </source>
</evidence>
<evidence type="ECO:0000256" key="6">
    <source>
        <dbReference type="ARBA" id="ARBA00023033"/>
    </source>
</evidence>
<evidence type="ECO:0000256" key="5">
    <source>
        <dbReference type="ARBA" id="ARBA00023004"/>
    </source>
</evidence>
<dbReference type="Gene3D" id="1.10.630.10">
    <property type="entry name" value="Cytochrome P450"/>
    <property type="match status" value="1"/>
</dbReference>
<dbReference type="InterPro" id="IPR001128">
    <property type="entry name" value="Cyt_P450"/>
</dbReference>
<evidence type="ECO:0000313" key="8">
    <source>
        <dbReference type="Proteomes" id="UP001396898"/>
    </source>
</evidence>
<dbReference type="Proteomes" id="UP001396898">
    <property type="component" value="Unassembled WGS sequence"/>
</dbReference>
<dbReference type="PANTHER" id="PTHR46206">
    <property type="entry name" value="CYTOCHROME P450"/>
    <property type="match status" value="1"/>
</dbReference>
<comment type="cofactor">
    <cofactor evidence="1">
        <name>heme</name>
        <dbReference type="ChEBI" id="CHEBI:30413"/>
    </cofactor>
</comment>
<gene>
    <name evidence="7" type="ORF">PG991_003205</name>
</gene>
<dbReference type="PRINTS" id="PR00465">
    <property type="entry name" value="EP450IV"/>
</dbReference>
<proteinExistence type="inferred from homology"/>
<keyword evidence="5" id="KW-0408">Iron</keyword>
<dbReference type="Pfam" id="PF00067">
    <property type="entry name" value="p450"/>
    <property type="match status" value="1"/>
</dbReference>
<dbReference type="EMBL" id="JAQQWI010000006">
    <property type="protein sequence ID" value="KAK8033807.1"/>
    <property type="molecule type" value="Genomic_DNA"/>
</dbReference>
<keyword evidence="4" id="KW-0560">Oxidoreductase</keyword>
<accession>A0ABR1SHK3</accession>
<evidence type="ECO:0000256" key="2">
    <source>
        <dbReference type="ARBA" id="ARBA00010617"/>
    </source>
</evidence>
<comment type="caution">
    <text evidence="7">The sequence shown here is derived from an EMBL/GenBank/DDBJ whole genome shotgun (WGS) entry which is preliminary data.</text>
</comment>
<name>A0ABR1SHK3_9PEZI</name>
<evidence type="ECO:0000256" key="4">
    <source>
        <dbReference type="ARBA" id="ARBA00023002"/>
    </source>
</evidence>
<dbReference type="InterPro" id="IPR002403">
    <property type="entry name" value="Cyt_P450_E_grp-IV"/>
</dbReference>
<dbReference type="InterPro" id="IPR036396">
    <property type="entry name" value="Cyt_P450_sf"/>
</dbReference>